<dbReference type="CDD" id="cd00082">
    <property type="entry name" value="HisKA"/>
    <property type="match status" value="1"/>
</dbReference>
<name>A0A8S8XFG7_9PROT</name>
<dbReference type="InterPro" id="IPR036097">
    <property type="entry name" value="HisK_dim/P_sf"/>
</dbReference>
<dbReference type="InterPro" id="IPR003661">
    <property type="entry name" value="HisK_dim/P_dom"/>
</dbReference>
<dbReference type="InterPro" id="IPR003594">
    <property type="entry name" value="HATPase_dom"/>
</dbReference>
<dbReference type="InterPro" id="IPR050980">
    <property type="entry name" value="2C_sensor_his_kinase"/>
</dbReference>
<evidence type="ECO:0000256" key="16">
    <source>
        <dbReference type="SAM" id="Phobius"/>
    </source>
</evidence>
<keyword evidence="7" id="KW-0808">Transferase</keyword>
<dbReference type="Gene3D" id="3.30.565.10">
    <property type="entry name" value="Histidine kinase-like ATPase, C-terminal domain"/>
    <property type="match status" value="1"/>
</dbReference>
<evidence type="ECO:0000256" key="4">
    <source>
        <dbReference type="ARBA" id="ARBA00022475"/>
    </source>
</evidence>
<keyword evidence="20" id="KW-1185">Reference proteome</keyword>
<dbReference type="Pfam" id="PF00512">
    <property type="entry name" value="HisKA"/>
    <property type="match status" value="1"/>
</dbReference>
<feature type="domain" description="HAMP" evidence="18">
    <location>
        <begin position="402"/>
        <end position="454"/>
    </location>
</feature>
<evidence type="ECO:0000256" key="13">
    <source>
        <dbReference type="ARBA" id="ARBA00023012"/>
    </source>
</evidence>
<feature type="transmembrane region" description="Helical" evidence="16">
    <location>
        <begin position="15"/>
        <end position="38"/>
    </location>
</feature>
<comment type="subcellular location">
    <subcellularLocation>
        <location evidence="2">Cell inner membrane</location>
        <topology evidence="2">Multi-pass membrane protein</topology>
    </subcellularLocation>
</comment>
<dbReference type="GO" id="GO:0005524">
    <property type="term" value="F:ATP binding"/>
    <property type="evidence" value="ECO:0007669"/>
    <property type="project" value="UniProtKB-KW"/>
</dbReference>
<dbReference type="RefSeq" id="WP_420244862.1">
    <property type="nucleotide sequence ID" value="NZ_BOPV01000001.1"/>
</dbReference>
<dbReference type="SMART" id="SM00388">
    <property type="entry name" value="HisKA"/>
    <property type="match status" value="1"/>
</dbReference>
<evidence type="ECO:0000256" key="3">
    <source>
        <dbReference type="ARBA" id="ARBA00012438"/>
    </source>
</evidence>
<keyword evidence="13" id="KW-0902">Two-component regulatory system</keyword>
<gene>
    <name evidence="19" type="ORF">TMPK1_36310</name>
</gene>
<dbReference type="EC" id="2.7.13.3" evidence="3"/>
<feature type="region of interest" description="Disordered" evidence="15">
    <location>
        <begin position="302"/>
        <end position="334"/>
    </location>
</feature>
<organism evidence="19 20">
    <name type="scientific">Roseiterribacter gracilis</name>
    <dbReference type="NCBI Taxonomy" id="2812848"/>
    <lineage>
        <taxon>Bacteria</taxon>
        <taxon>Pseudomonadati</taxon>
        <taxon>Pseudomonadota</taxon>
        <taxon>Alphaproteobacteria</taxon>
        <taxon>Rhodospirillales</taxon>
        <taxon>Roseiterribacteraceae</taxon>
        <taxon>Roseiterribacter</taxon>
    </lineage>
</organism>
<protein>
    <recommendedName>
        <fullName evidence="3">histidine kinase</fullName>
        <ecNumber evidence="3">2.7.13.3</ecNumber>
    </recommendedName>
</protein>
<accession>A0A8S8XFG7</accession>
<keyword evidence="4" id="KW-1003">Cell membrane</keyword>
<dbReference type="GO" id="GO:0005886">
    <property type="term" value="C:plasma membrane"/>
    <property type="evidence" value="ECO:0007669"/>
    <property type="project" value="UniProtKB-SubCell"/>
</dbReference>
<evidence type="ECO:0000256" key="14">
    <source>
        <dbReference type="ARBA" id="ARBA00023136"/>
    </source>
</evidence>
<dbReference type="EMBL" id="BOPV01000001">
    <property type="protein sequence ID" value="GIL41394.1"/>
    <property type="molecule type" value="Genomic_DNA"/>
</dbReference>
<keyword evidence="14 16" id="KW-0472">Membrane</keyword>
<evidence type="ECO:0000256" key="5">
    <source>
        <dbReference type="ARBA" id="ARBA00022519"/>
    </source>
</evidence>
<dbReference type="InterPro" id="IPR004358">
    <property type="entry name" value="Sig_transdc_His_kin-like_C"/>
</dbReference>
<dbReference type="PROSITE" id="PS50109">
    <property type="entry name" value="HIS_KIN"/>
    <property type="match status" value="1"/>
</dbReference>
<evidence type="ECO:0000256" key="7">
    <source>
        <dbReference type="ARBA" id="ARBA00022679"/>
    </source>
</evidence>
<keyword evidence="11" id="KW-0067">ATP-binding</keyword>
<keyword evidence="8 16" id="KW-0812">Transmembrane</keyword>
<dbReference type="CDD" id="cd06225">
    <property type="entry name" value="HAMP"/>
    <property type="match status" value="1"/>
</dbReference>
<feature type="compositionally biased region" description="Basic and acidic residues" evidence="15">
    <location>
        <begin position="95"/>
        <end position="106"/>
    </location>
</feature>
<evidence type="ECO:0000259" key="18">
    <source>
        <dbReference type="PROSITE" id="PS50885"/>
    </source>
</evidence>
<feature type="region of interest" description="Disordered" evidence="15">
    <location>
        <begin position="87"/>
        <end position="106"/>
    </location>
</feature>
<evidence type="ECO:0000256" key="1">
    <source>
        <dbReference type="ARBA" id="ARBA00000085"/>
    </source>
</evidence>
<dbReference type="Pfam" id="PF02518">
    <property type="entry name" value="HATPase_c"/>
    <property type="match status" value="1"/>
</dbReference>
<evidence type="ECO:0000259" key="17">
    <source>
        <dbReference type="PROSITE" id="PS50109"/>
    </source>
</evidence>
<dbReference type="AlphaFoldDB" id="A0A8S8XFG7"/>
<dbReference type="SMART" id="SM00387">
    <property type="entry name" value="HATPase_c"/>
    <property type="match status" value="1"/>
</dbReference>
<keyword evidence="5" id="KW-0997">Cell inner membrane</keyword>
<evidence type="ECO:0000256" key="15">
    <source>
        <dbReference type="SAM" id="MobiDB-lite"/>
    </source>
</evidence>
<feature type="compositionally biased region" description="Low complexity" evidence="15">
    <location>
        <begin position="323"/>
        <end position="334"/>
    </location>
</feature>
<evidence type="ECO:0000313" key="19">
    <source>
        <dbReference type="EMBL" id="GIL41394.1"/>
    </source>
</evidence>
<evidence type="ECO:0000256" key="2">
    <source>
        <dbReference type="ARBA" id="ARBA00004429"/>
    </source>
</evidence>
<sequence length="659" mass="72450">MQFKLPRLRILPRSTAGWVLLALVVGLTFTQIISILAFQIKLADVLRRIQFQNVAARVETIDKIVRALPEDARPQVLALIEEPGFRLSLAPPGPGEREPDDERKADLKQKLEDVVQSSRRLNRDRERAIRDQLEQVLEVHQEALDRAREAEQEVRRAAREAQKAHMDAERRMRKAQGKNDKNDREEDAADALDDAVTQREAARIAADAARRAREDVTRAREQMRRLSDQLRRGVAGSAYGDPVEDVMLNAPQIPQPQVQVPNPGVVVESKRMIAPFFGPSTVRTQPQVPQVVPNVAPPSPPVPPAPMATPAPAPVSPAPAPAPVATAEPLAQPQPRAPRPMLADLFDHNIEAVKVHLPLSGGNALTVTINATADPAGETANLALFLIGIGLAITAIAAWSIQRLTRPLTLFSNAAERLGREIDAPPVPERGPSEVRQAAHAFNQMADRLRRFVRDRTTMLAAISHDLRTPITRAKLRAEFVEDEVQQKKLLADLDEMEAMIAATMSFARDDANQEPRQPTDLADMLRHIGDEMRETGKDVTVNVPAELMTDCRPQAVKRVVCNLVQNAATYGSRAIVTLTADDEQIEVRVEDDGPGIPPEDLERVFAPFVRLEESRNRATGGVGLGLSIARSIARGHGGDLVLANKEPHGLVARLLLPR</sequence>
<dbReference type="SMART" id="SM00304">
    <property type="entry name" value="HAMP"/>
    <property type="match status" value="1"/>
</dbReference>
<keyword evidence="9" id="KW-0547">Nucleotide-binding</keyword>
<evidence type="ECO:0000256" key="10">
    <source>
        <dbReference type="ARBA" id="ARBA00022777"/>
    </source>
</evidence>
<dbReference type="CDD" id="cd00075">
    <property type="entry name" value="HATPase"/>
    <property type="match status" value="1"/>
</dbReference>
<reference evidence="19" key="1">
    <citation type="submission" date="2021-02" db="EMBL/GenBank/DDBJ databases">
        <title>Genome sequence of Rhodospirillales sp. strain TMPK1 isolated from soil.</title>
        <authorList>
            <person name="Nakai R."/>
            <person name="Kusada H."/>
            <person name="Tamaki H."/>
        </authorList>
    </citation>
    <scope>NUCLEOTIDE SEQUENCE</scope>
    <source>
        <strain evidence="19">TMPK1</strain>
    </source>
</reference>
<dbReference type="PROSITE" id="PS50885">
    <property type="entry name" value="HAMP"/>
    <property type="match status" value="1"/>
</dbReference>
<feature type="domain" description="Histidine kinase" evidence="17">
    <location>
        <begin position="462"/>
        <end position="659"/>
    </location>
</feature>
<dbReference type="PANTHER" id="PTHR44936">
    <property type="entry name" value="SENSOR PROTEIN CREC"/>
    <property type="match status" value="1"/>
</dbReference>
<dbReference type="SUPFAM" id="SSF55874">
    <property type="entry name" value="ATPase domain of HSP90 chaperone/DNA topoisomerase II/histidine kinase"/>
    <property type="match status" value="1"/>
</dbReference>
<proteinExistence type="predicted"/>
<feature type="compositionally biased region" description="Basic and acidic residues" evidence="15">
    <location>
        <begin position="150"/>
        <end position="170"/>
    </location>
</feature>
<comment type="catalytic activity">
    <reaction evidence="1">
        <text>ATP + protein L-histidine = ADP + protein N-phospho-L-histidine.</text>
        <dbReference type="EC" id="2.7.13.3"/>
    </reaction>
</comment>
<dbReference type="InterPro" id="IPR036890">
    <property type="entry name" value="HATPase_C_sf"/>
</dbReference>
<dbReference type="Pfam" id="PF00672">
    <property type="entry name" value="HAMP"/>
    <property type="match status" value="1"/>
</dbReference>
<keyword evidence="10" id="KW-0418">Kinase</keyword>
<dbReference type="SUPFAM" id="SSF47384">
    <property type="entry name" value="Homodimeric domain of signal transducing histidine kinase"/>
    <property type="match status" value="1"/>
</dbReference>
<keyword evidence="6" id="KW-0597">Phosphoprotein</keyword>
<dbReference type="PANTHER" id="PTHR44936:SF5">
    <property type="entry name" value="SENSOR HISTIDINE KINASE ENVZ"/>
    <property type="match status" value="1"/>
</dbReference>
<evidence type="ECO:0000256" key="8">
    <source>
        <dbReference type="ARBA" id="ARBA00022692"/>
    </source>
</evidence>
<feature type="compositionally biased region" description="Pro residues" evidence="15">
    <location>
        <begin position="302"/>
        <end position="322"/>
    </location>
</feature>
<dbReference type="PRINTS" id="PR00344">
    <property type="entry name" value="BCTRLSENSOR"/>
</dbReference>
<dbReference type="GO" id="GO:0000155">
    <property type="term" value="F:phosphorelay sensor kinase activity"/>
    <property type="evidence" value="ECO:0007669"/>
    <property type="project" value="InterPro"/>
</dbReference>
<comment type="caution">
    <text evidence="19">The sequence shown here is derived from an EMBL/GenBank/DDBJ whole genome shotgun (WGS) entry which is preliminary data.</text>
</comment>
<feature type="region of interest" description="Disordered" evidence="15">
    <location>
        <begin position="150"/>
        <end position="196"/>
    </location>
</feature>
<dbReference type="Proteomes" id="UP000681075">
    <property type="component" value="Unassembled WGS sequence"/>
</dbReference>
<dbReference type="Gene3D" id="1.10.287.130">
    <property type="match status" value="1"/>
</dbReference>
<evidence type="ECO:0000256" key="11">
    <source>
        <dbReference type="ARBA" id="ARBA00022840"/>
    </source>
</evidence>
<evidence type="ECO:0000256" key="6">
    <source>
        <dbReference type="ARBA" id="ARBA00022553"/>
    </source>
</evidence>
<evidence type="ECO:0000256" key="12">
    <source>
        <dbReference type="ARBA" id="ARBA00022989"/>
    </source>
</evidence>
<dbReference type="InterPro" id="IPR003660">
    <property type="entry name" value="HAMP_dom"/>
</dbReference>
<keyword evidence="12 16" id="KW-1133">Transmembrane helix</keyword>
<dbReference type="InterPro" id="IPR005467">
    <property type="entry name" value="His_kinase_dom"/>
</dbReference>
<evidence type="ECO:0000256" key="9">
    <source>
        <dbReference type="ARBA" id="ARBA00022741"/>
    </source>
</evidence>
<feature type="transmembrane region" description="Helical" evidence="16">
    <location>
        <begin position="382"/>
        <end position="401"/>
    </location>
</feature>
<evidence type="ECO:0000313" key="20">
    <source>
        <dbReference type="Proteomes" id="UP000681075"/>
    </source>
</evidence>